<organism evidence="1 2">
    <name type="scientific">Pluteus cervinus</name>
    <dbReference type="NCBI Taxonomy" id="181527"/>
    <lineage>
        <taxon>Eukaryota</taxon>
        <taxon>Fungi</taxon>
        <taxon>Dikarya</taxon>
        <taxon>Basidiomycota</taxon>
        <taxon>Agaricomycotina</taxon>
        <taxon>Agaricomycetes</taxon>
        <taxon>Agaricomycetidae</taxon>
        <taxon>Agaricales</taxon>
        <taxon>Pluteineae</taxon>
        <taxon>Pluteaceae</taxon>
        <taxon>Pluteus</taxon>
    </lineage>
</organism>
<keyword evidence="2" id="KW-1185">Reference proteome</keyword>
<proteinExistence type="predicted"/>
<accession>A0ACD2ZYK2</accession>
<dbReference type="EMBL" id="ML209510">
    <property type="protein sequence ID" value="TFK58250.1"/>
    <property type="molecule type" value="Genomic_DNA"/>
</dbReference>
<reference evidence="1 2" key="1">
    <citation type="journal article" date="2019" name="Nat. Ecol. Evol.">
        <title>Megaphylogeny resolves global patterns of mushroom evolution.</title>
        <authorList>
            <person name="Varga T."/>
            <person name="Krizsan K."/>
            <person name="Foldi C."/>
            <person name="Dima B."/>
            <person name="Sanchez-Garcia M."/>
            <person name="Sanchez-Ramirez S."/>
            <person name="Szollosi G.J."/>
            <person name="Szarkandi J.G."/>
            <person name="Papp V."/>
            <person name="Albert L."/>
            <person name="Andreopoulos W."/>
            <person name="Angelini C."/>
            <person name="Antonin V."/>
            <person name="Barry K.W."/>
            <person name="Bougher N.L."/>
            <person name="Buchanan P."/>
            <person name="Buyck B."/>
            <person name="Bense V."/>
            <person name="Catcheside P."/>
            <person name="Chovatia M."/>
            <person name="Cooper J."/>
            <person name="Damon W."/>
            <person name="Desjardin D."/>
            <person name="Finy P."/>
            <person name="Geml J."/>
            <person name="Haridas S."/>
            <person name="Hughes K."/>
            <person name="Justo A."/>
            <person name="Karasinski D."/>
            <person name="Kautmanova I."/>
            <person name="Kiss B."/>
            <person name="Kocsube S."/>
            <person name="Kotiranta H."/>
            <person name="LaButti K.M."/>
            <person name="Lechner B.E."/>
            <person name="Liimatainen K."/>
            <person name="Lipzen A."/>
            <person name="Lukacs Z."/>
            <person name="Mihaltcheva S."/>
            <person name="Morgado L.N."/>
            <person name="Niskanen T."/>
            <person name="Noordeloos M.E."/>
            <person name="Ohm R.A."/>
            <person name="Ortiz-Santana B."/>
            <person name="Ovrebo C."/>
            <person name="Racz N."/>
            <person name="Riley R."/>
            <person name="Savchenko A."/>
            <person name="Shiryaev A."/>
            <person name="Soop K."/>
            <person name="Spirin V."/>
            <person name="Szebenyi C."/>
            <person name="Tomsovsky M."/>
            <person name="Tulloss R.E."/>
            <person name="Uehling J."/>
            <person name="Grigoriev I.V."/>
            <person name="Vagvolgyi C."/>
            <person name="Papp T."/>
            <person name="Martin F.M."/>
            <person name="Miettinen O."/>
            <person name="Hibbett D.S."/>
            <person name="Nagy L.G."/>
        </authorList>
    </citation>
    <scope>NUCLEOTIDE SEQUENCE [LARGE SCALE GENOMIC DNA]</scope>
    <source>
        <strain evidence="1 2">NL-1719</strain>
    </source>
</reference>
<name>A0ACD2ZYK2_9AGAR</name>
<feature type="non-terminal residue" evidence="1">
    <location>
        <position position="218"/>
    </location>
</feature>
<gene>
    <name evidence="1" type="ORF">BDN72DRAFT_748784</name>
</gene>
<evidence type="ECO:0000313" key="1">
    <source>
        <dbReference type="EMBL" id="TFK58250.1"/>
    </source>
</evidence>
<evidence type="ECO:0000313" key="2">
    <source>
        <dbReference type="Proteomes" id="UP000308600"/>
    </source>
</evidence>
<protein>
    <submittedName>
        <fullName evidence="1">Uncharacterized protein</fullName>
    </submittedName>
</protein>
<sequence length="218" mass="24373">RAVSHLPIQHPFWSRLPSEETLYPSPPLLARDTIPLLVPLDETALCRCDGVDHPFVPTMPTITRQGTLLGMSQTYSLEIELQVCPSSSSKKAHYIGPDPRNTGIFNYNNSVLFTHELLEDYTSQYTASETPFASWVLVTSRRYISNSSPNPFIGVETFRLAWFAYVNLQIVNGDMTCPICGPNPRDTIWDGVTLAFSRKHLLSTLCPPTSITDNSPSR</sequence>
<feature type="non-terminal residue" evidence="1">
    <location>
        <position position="1"/>
    </location>
</feature>
<dbReference type="Proteomes" id="UP000308600">
    <property type="component" value="Unassembled WGS sequence"/>
</dbReference>